<evidence type="ECO:0000256" key="12">
    <source>
        <dbReference type="SAM" id="MobiDB-lite"/>
    </source>
</evidence>
<organism evidence="13 14">
    <name type="scientific">Artemia franciscana</name>
    <name type="common">Brine shrimp</name>
    <name type="synonym">Artemia sanfranciscana</name>
    <dbReference type="NCBI Taxonomy" id="6661"/>
    <lineage>
        <taxon>Eukaryota</taxon>
        <taxon>Metazoa</taxon>
        <taxon>Ecdysozoa</taxon>
        <taxon>Arthropoda</taxon>
        <taxon>Crustacea</taxon>
        <taxon>Branchiopoda</taxon>
        <taxon>Anostraca</taxon>
        <taxon>Artemiidae</taxon>
        <taxon>Artemia</taxon>
    </lineage>
</organism>
<proteinExistence type="inferred from homology"/>
<keyword evidence="8" id="KW-0175">Coiled coil</keyword>
<dbReference type="GO" id="GO:0005680">
    <property type="term" value="C:anaphase-promoting complex"/>
    <property type="evidence" value="ECO:0007669"/>
    <property type="project" value="InterPro"/>
</dbReference>
<evidence type="ECO:0000256" key="10">
    <source>
        <dbReference type="ARBA" id="ARBA00023306"/>
    </source>
</evidence>
<dbReference type="Proteomes" id="UP001187531">
    <property type="component" value="Unassembled WGS sequence"/>
</dbReference>
<evidence type="ECO:0000256" key="2">
    <source>
        <dbReference type="ARBA" id="ARBA00004906"/>
    </source>
</evidence>
<feature type="compositionally biased region" description="Basic and acidic residues" evidence="12">
    <location>
        <begin position="23"/>
        <end position="33"/>
    </location>
</feature>
<keyword evidence="5" id="KW-0132">Cell division</keyword>
<evidence type="ECO:0000313" key="13">
    <source>
        <dbReference type="EMBL" id="KAK2702011.1"/>
    </source>
</evidence>
<keyword evidence="14" id="KW-1185">Reference proteome</keyword>
<reference evidence="13" key="1">
    <citation type="submission" date="2023-07" db="EMBL/GenBank/DDBJ databases">
        <title>Chromosome-level genome assembly of Artemia franciscana.</title>
        <authorList>
            <person name="Jo E."/>
        </authorList>
    </citation>
    <scope>NUCLEOTIDE SEQUENCE</scope>
    <source>
        <tissue evidence="13">Whole body</tissue>
    </source>
</reference>
<comment type="similarity">
    <text evidence="3">Belongs to the CDC26 family.</text>
</comment>
<evidence type="ECO:0000256" key="4">
    <source>
        <dbReference type="ARBA" id="ARBA00018549"/>
    </source>
</evidence>
<comment type="subcellular location">
    <subcellularLocation>
        <location evidence="1">Nucleus</location>
    </subcellularLocation>
</comment>
<protein>
    <recommendedName>
        <fullName evidence="4">Anaphase-promoting complex subunit CDC26</fullName>
    </recommendedName>
    <alternativeName>
        <fullName evidence="11">Cell division cycle protein 26 homolog</fullName>
    </alternativeName>
</protein>
<keyword evidence="9" id="KW-0539">Nucleus</keyword>
<accession>A0AA88KTF9</accession>
<evidence type="ECO:0000256" key="6">
    <source>
        <dbReference type="ARBA" id="ARBA00022776"/>
    </source>
</evidence>
<dbReference type="AlphaFoldDB" id="A0AA88KTF9"/>
<dbReference type="GO" id="GO:0051301">
    <property type="term" value="P:cell division"/>
    <property type="evidence" value="ECO:0007669"/>
    <property type="project" value="UniProtKB-KW"/>
</dbReference>
<evidence type="ECO:0000256" key="11">
    <source>
        <dbReference type="ARBA" id="ARBA00032907"/>
    </source>
</evidence>
<evidence type="ECO:0000313" key="14">
    <source>
        <dbReference type="Proteomes" id="UP001187531"/>
    </source>
</evidence>
<keyword evidence="7" id="KW-0833">Ubl conjugation pathway</keyword>
<name>A0AA88KTF9_ARTSF</name>
<evidence type="ECO:0000256" key="8">
    <source>
        <dbReference type="ARBA" id="ARBA00023054"/>
    </source>
</evidence>
<evidence type="ECO:0000256" key="3">
    <source>
        <dbReference type="ARBA" id="ARBA00007939"/>
    </source>
</evidence>
<evidence type="ECO:0000256" key="7">
    <source>
        <dbReference type="ARBA" id="ARBA00022786"/>
    </source>
</evidence>
<evidence type="ECO:0000256" key="9">
    <source>
        <dbReference type="ARBA" id="ARBA00023242"/>
    </source>
</evidence>
<dbReference type="PANTHER" id="PTHR28579:SF1">
    <property type="entry name" value="ANAPHASE-PROMOTING COMPLEX SUBUNIT CDC26"/>
    <property type="match status" value="1"/>
</dbReference>
<comment type="pathway">
    <text evidence="2">Protein modification; protein ubiquitination.</text>
</comment>
<comment type="caution">
    <text evidence="13">The sequence shown here is derived from an EMBL/GenBank/DDBJ whole genome shotgun (WGS) entry which is preliminary data.</text>
</comment>
<dbReference type="PANTHER" id="PTHR28579">
    <property type="entry name" value="ANAPHASE-PROMOTING COMPLEX SUBUNIT CDC26"/>
    <property type="match status" value="1"/>
</dbReference>
<dbReference type="Pfam" id="PF10471">
    <property type="entry name" value="ANAPC_CDC26"/>
    <property type="match status" value="1"/>
</dbReference>
<dbReference type="EMBL" id="JAVRJZ010001049">
    <property type="protein sequence ID" value="KAK2702013.1"/>
    <property type="molecule type" value="Genomic_DNA"/>
</dbReference>
<evidence type="ECO:0000256" key="5">
    <source>
        <dbReference type="ARBA" id="ARBA00022618"/>
    </source>
</evidence>
<feature type="region of interest" description="Disordered" evidence="12">
    <location>
        <begin position="23"/>
        <end position="44"/>
    </location>
</feature>
<dbReference type="EMBL" id="JAVRJZ010001049">
    <property type="protein sequence ID" value="KAK2702011.1"/>
    <property type="molecule type" value="Genomic_DNA"/>
</dbReference>
<sequence length="64" mass="7430">MMRRPPTRIELKLDDLQDLEDMKREHEASKERNASPALCGNHPKPRKIVVQERIGFNPQARAPL</sequence>
<evidence type="ECO:0000256" key="1">
    <source>
        <dbReference type="ARBA" id="ARBA00004123"/>
    </source>
</evidence>
<dbReference type="GO" id="GO:0007346">
    <property type="term" value="P:regulation of mitotic cell cycle"/>
    <property type="evidence" value="ECO:0007669"/>
    <property type="project" value="TreeGrafter"/>
</dbReference>
<dbReference type="GO" id="GO:0070979">
    <property type="term" value="P:protein K11-linked ubiquitination"/>
    <property type="evidence" value="ECO:0007669"/>
    <property type="project" value="TreeGrafter"/>
</dbReference>
<gene>
    <name evidence="13" type="ORF">QYM36_019397</name>
</gene>
<keyword evidence="10" id="KW-0131">Cell cycle</keyword>
<dbReference type="EMBL" id="JAVRJZ010001049">
    <property type="protein sequence ID" value="KAK2702012.1"/>
    <property type="molecule type" value="Genomic_DNA"/>
</dbReference>
<dbReference type="InterPro" id="IPR018860">
    <property type="entry name" value="APC_suCDC26"/>
</dbReference>
<keyword evidence="6" id="KW-0498">Mitosis</keyword>
<dbReference type="GO" id="GO:0031145">
    <property type="term" value="P:anaphase-promoting complex-dependent catabolic process"/>
    <property type="evidence" value="ECO:0007669"/>
    <property type="project" value="InterPro"/>
</dbReference>